<name>A0ACC3TEF0_9ASCO</name>
<dbReference type="EMBL" id="MU970179">
    <property type="protein sequence ID" value="KAK9319532.1"/>
    <property type="molecule type" value="Genomic_DNA"/>
</dbReference>
<protein>
    <submittedName>
        <fullName evidence="1">Uncharacterized protein</fullName>
    </submittedName>
</protein>
<gene>
    <name evidence="1" type="ORF">V1517DRAFT_332170</name>
</gene>
<accession>A0ACC3TEF0</accession>
<evidence type="ECO:0000313" key="1">
    <source>
        <dbReference type="EMBL" id="KAK9319532.1"/>
    </source>
</evidence>
<evidence type="ECO:0000313" key="2">
    <source>
        <dbReference type="Proteomes" id="UP001489719"/>
    </source>
</evidence>
<keyword evidence="2" id="KW-1185">Reference proteome</keyword>
<sequence>MTVSSVVEQYSAPINGATFDNVVEAEADVPTAITNPANHELVATPIVNHPSPMTCTETANNQVNLVAIHADNCDMKLLHYIDEATPVMSLDGTPTAFVRAPEVATVGLNMTTLDEVPLVTNPCVGHGDMDHDDAVAALSSIVEQYAAPVDAMAVDVMSDVVVHMHSLNITDEFVSIADANGAYEVGDMTLSALFELPELGDESRCDCACANSTVPIADATVSSVVEQHSAPINEPTFDVVADAEAHVDIPDKHELVLTPETCAESTNEQVRLYAIHADYHDMKLLDHIDDWTPVMSLDGTPTGFVHVGKEVAPLGLNSSALDGVSLITNPPTGYCDNDTNDTALSSVVEQYSAHFDAKAFDAASDAAAYSSGQNIVDEPVSITEVDGIYEMRNMTLDALFMLSEMGDESGRDCATMTSTAPFADTTVSSVAKKYAASINGATFDNVLVAEAEVPSPFANQADQEPISTPILVDTAPETCTKSTDEQVHLSVSDAEYSDMKLLEHIQDSATSLDGTRIAFDVDGNNATSEHRAVDLEETSRYGECNETRDVPIPRWVDTVTDRLNPPYFPVFERDESKINIVAHSAETEGTCINSGENLSDVLLTDILYASENGATTPNEESTAPSTPTTPMGWSGASSPMSMTPTTPIEACDDTTIGDDKELLAEIFLVNNIQERSLQPPEDNRGRHCESVSDCTAPISTSPAAAVKGDSNTAITAPVTEVADKLCPAPVTKYDTLHTVFENDGKQVACLDQCSTAPDEEPRWLEYNENSDVPVPDWIDMDISFTDHLNRPYTPLGDEESKLAIHNASEGDCKQVASLDQGSTAPDEEPRWVEYNENSDVPVPDWIDMDISFTDHLNRPYTPLCDDDSKLPIYTASEGDGKQVASLDQCATAPNEEPRWVEYNENSDVPVPDWIDMGISFTDHLNLPYTPVHEQESNVLTAATPVEAQNRCVNPDEIVSATDVSLTELLHGSRFGNNSTPSADSKLSSYRTTPMTCSGASSPASLTAVRPTDGSPGLHLAGPNNGCCNVSVSGSARTADSSSTTAAARVAIAAASASASASAYAYASAAASSSSSSTKDKKNNDVIAATVTEFCNAVIPAERQSLNSPVQDVESQDPHYVAPSRFALRTLSRVKSVLASPFFSAPQTNETVLDILSSFPTSIHRELISALNNKEIFHGTCDHANPTGCGNCADKVDYLKRVRSAMIAGTCNDSNGNLNLAKAMDIVLQARIY</sequence>
<proteinExistence type="predicted"/>
<organism evidence="1 2">
    <name type="scientific">Lipomyces orientalis</name>
    <dbReference type="NCBI Taxonomy" id="1233043"/>
    <lineage>
        <taxon>Eukaryota</taxon>
        <taxon>Fungi</taxon>
        <taxon>Dikarya</taxon>
        <taxon>Ascomycota</taxon>
        <taxon>Saccharomycotina</taxon>
        <taxon>Lipomycetes</taxon>
        <taxon>Lipomycetales</taxon>
        <taxon>Lipomycetaceae</taxon>
        <taxon>Lipomyces</taxon>
    </lineage>
</organism>
<comment type="caution">
    <text evidence="1">The sequence shown here is derived from an EMBL/GenBank/DDBJ whole genome shotgun (WGS) entry which is preliminary data.</text>
</comment>
<reference evidence="2" key="1">
    <citation type="journal article" date="2024" name="Front. Bioeng. Biotechnol.">
        <title>Genome-scale model development and genomic sequencing of the oleaginous clade Lipomyces.</title>
        <authorList>
            <person name="Czajka J.J."/>
            <person name="Han Y."/>
            <person name="Kim J."/>
            <person name="Mondo S.J."/>
            <person name="Hofstad B.A."/>
            <person name="Robles A."/>
            <person name="Haridas S."/>
            <person name="Riley R."/>
            <person name="LaButti K."/>
            <person name="Pangilinan J."/>
            <person name="Andreopoulos W."/>
            <person name="Lipzen A."/>
            <person name="Yan J."/>
            <person name="Wang M."/>
            <person name="Ng V."/>
            <person name="Grigoriev I.V."/>
            <person name="Spatafora J.W."/>
            <person name="Magnuson J.K."/>
            <person name="Baker S.E."/>
            <person name="Pomraning K.R."/>
        </authorList>
    </citation>
    <scope>NUCLEOTIDE SEQUENCE [LARGE SCALE GENOMIC DNA]</scope>
    <source>
        <strain evidence="2">CBS 10300</strain>
    </source>
</reference>
<dbReference type="Proteomes" id="UP001489719">
    <property type="component" value="Unassembled WGS sequence"/>
</dbReference>